<evidence type="ECO:0000256" key="2">
    <source>
        <dbReference type="PROSITE-ProRule" id="PRU10038"/>
    </source>
</evidence>
<dbReference type="Pfam" id="PF07859">
    <property type="entry name" value="Abhydrolase_3"/>
    <property type="match status" value="1"/>
</dbReference>
<dbReference type="InterPro" id="IPR029058">
    <property type="entry name" value="AB_hydrolase_fold"/>
</dbReference>
<dbReference type="PANTHER" id="PTHR23024:SF467">
    <property type="entry name" value="CARBOXYLESTERASE 12-RELATED"/>
    <property type="match status" value="1"/>
</dbReference>
<dbReference type="InterPro" id="IPR013094">
    <property type="entry name" value="AB_hydrolase_3"/>
</dbReference>
<dbReference type="EMBL" id="JBDFQZ010000005">
    <property type="protein sequence ID" value="KAK9725779.1"/>
    <property type="molecule type" value="Genomic_DNA"/>
</dbReference>
<reference evidence="4" key="1">
    <citation type="submission" date="2024-03" db="EMBL/GenBank/DDBJ databases">
        <title>WGS assembly of Saponaria officinalis var. Norfolk2.</title>
        <authorList>
            <person name="Jenkins J."/>
            <person name="Shu S."/>
            <person name="Grimwood J."/>
            <person name="Barry K."/>
            <person name="Goodstein D."/>
            <person name="Schmutz J."/>
            <person name="Leebens-Mack J."/>
            <person name="Osbourn A."/>
        </authorList>
    </citation>
    <scope>NUCLEOTIDE SEQUENCE [LARGE SCALE GENOMIC DNA]</scope>
    <source>
        <strain evidence="4">JIC</strain>
    </source>
</reference>
<feature type="active site" evidence="2">
    <location>
        <position position="169"/>
    </location>
</feature>
<comment type="caution">
    <text evidence="4">The sequence shown here is derived from an EMBL/GenBank/DDBJ whole genome shotgun (WGS) entry which is preliminary data.</text>
</comment>
<keyword evidence="5" id="KW-1185">Reference proteome</keyword>
<dbReference type="PROSITE" id="PS01174">
    <property type="entry name" value="LIPASE_GDXG_SER"/>
    <property type="match status" value="1"/>
</dbReference>
<proteinExistence type="inferred from homology"/>
<feature type="domain" description="Alpha/beta hydrolase fold-3" evidence="3">
    <location>
        <begin position="86"/>
        <end position="306"/>
    </location>
</feature>
<dbReference type="AlphaFoldDB" id="A0AAW1L1S0"/>
<evidence type="ECO:0000256" key="1">
    <source>
        <dbReference type="ARBA" id="ARBA00010515"/>
    </source>
</evidence>
<name>A0AAW1L1S0_SAPOF</name>
<accession>A0AAW1L1S0</accession>
<dbReference type="Gene3D" id="3.40.50.1820">
    <property type="entry name" value="alpha/beta hydrolase"/>
    <property type="match status" value="1"/>
</dbReference>
<comment type="similarity">
    <text evidence="1">Belongs to the 'GDXG' lipolytic enzyme family.</text>
</comment>
<dbReference type="SUPFAM" id="SSF53474">
    <property type="entry name" value="alpha/beta-Hydrolases"/>
    <property type="match status" value="1"/>
</dbReference>
<sequence length="329" mass="36143">MSMEEMVMKALASVKQEDVLHDYRPFLVIYKDGKVQKFLGNFSVPPSIDTVTGVESKDVVISSETGVYVRMYKPQSIKPGEKVPLLVYFHGGGFVVESASSPPYHSYLNALTSKANVIGVSVNYRLAPEHPLPAAYDDAWAALEWVRRADEPWLKEHVDMGRVFLAGDSAGANIAHHMAKWASSCDTGVKLVPKGIVLVHPFFWGGERIGSEARKMTAGEKGPSGALADKLWKLVNPGTSGSDDPMLNPGMDPELETLAGEKVLVLVAEKDALRDRGFHYKEVLQKSGWKGEVEVVETKEENHVFHLINPASPKAAHLMEQFVSFLNSS</sequence>
<dbReference type="Proteomes" id="UP001443914">
    <property type="component" value="Unassembled WGS sequence"/>
</dbReference>
<evidence type="ECO:0000313" key="4">
    <source>
        <dbReference type="EMBL" id="KAK9725779.1"/>
    </source>
</evidence>
<gene>
    <name evidence="4" type="ORF">RND81_05G168600</name>
</gene>
<dbReference type="GO" id="GO:0016787">
    <property type="term" value="F:hydrolase activity"/>
    <property type="evidence" value="ECO:0007669"/>
    <property type="project" value="InterPro"/>
</dbReference>
<dbReference type="InterPro" id="IPR050466">
    <property type="entry name" value="Carboxylest/Gibb_receptor"/>
</dbReference>
<evidence type="ECO:0000313" key="5">
    <source>
        <dbReference type="Proteomes" id="UP001443914"/>
    </source>
</evidence>
<dbReference type="PANTHER" id="PTHR23024">
    <property type="entry name" value="ARYLACETAMIDE DEACETYLASE"/>
    <property type="match status" value="1"/>
</dbReference>
<dbReference type="InterPro" id="IPR033140">
    <property type="entry name" value="Lipase_GDXG_put_SER_AS"/>
</dbReference>
<evidence type="ECO:0000259" key="3">
    <source>
        <dbReference type="Pfam" id="PF07859"/>
    </source>
</evidence>
<protein>
    <recommendedName>
        <fullName evidence="3">Alpha/beta hydrolase fold-3 domain-containing protein</fullName>
    </recommendedName>
</protein>
<organism evidence="4 5">
    <name type="scientific">Saponaria officinalis</name>
    <name type="common">Common soapwort</name>
    <name type="synonym">Lychnis saponaria</name>
    <dbReference type="NCBI Taxonomy" id="3572"/>
    <lineage>
        <taxon>Eukaryota</taxon>
        <taxon>Viridiplantae</taxon>
        <taxon>Streptophyta</taxon>
        <taxon>Embryophyta</taxon>
        <taxon>Tracheophyta</taxon>
        <taxon>Spermatophyta</taxon>
        <taxon>Magnoliopsida</taxon>
        <taxon>eudicotyledons</taxon>
        <taxon>Gunneridae</taxon>
        <taxon>Pentapetalae</taxon>
        <taxon>Caryophyllales</taxon>
        <taxon>Caryophyllaceae</taxon>
        <taxon>Caryophylleae</taxon>
        <taxon>Saponaria</taxon>
    </lineage>
</organism>